<feature type="coiled-coil region" evidence="2">
    <location>
        <begin position="107"/>
        <end position="134"/>
    </location>
</feature>
<gene>
    <name evidence="5" type="ORF">FZC76_16160</name>
</gene>
<dbReference type="EMBL" id="VTEV01000006">
    <property type="protein sequence ID" value="TYS67058.1"/>
    <property type="molecule type" value="Genomic_DNA"/>
</dbReference>
<reference evidence="5 6" key="1">
    <citation type="submission" date="2019-08" db="EMBL/GenBank/DDBJ databases">
        <title>Bacillus genomes from the desert of Cuatro Cienegas, Coahuila.</title>
        <authorList>
            <person name="Olmedo-Alvarez G."/>
        </authorList>
    </citation>
    <scope>NUCLEOTIDE SEQUENCE [LARGE SCALE GENOMIC DNA]</scope>
    <source>
        <strain evidence="5 6">CH28_1T</strain>
    </source>
</reference>
<evidence type="ECO:0000259" key="4">
    <source>
        <dbReference type="Pfam" id="PF10145"/>
    </source>
</evidence>
<evidence type="ECO:0000256" key="2">
    <source>
        <dbReference type="SAM" id="Coils"/>
    </source>
</evidence>
<dbReference type="PANTHER" id="PTHR37813:SF1">
    <property type="entry name" value="FELS-2 PROPHAGE PROTEIN"/>
    <property type="match status" value="1"/>
</dbReference>
<feature type="domain" description="Phage tail tape measure protein" evidence="4">
    <location>
        <begin position="260"/>
        <end position="412"/>
    </location>
</feature>
<organism evidence="5 6">
    <name type="scientific">Sutcliffiella horikoshii</name>
    <dbReference type="NCBI Taxonomy" id="79883"/>
    <lineage>
        <taxon>Bacteria</taxon>
        <taxon>Bacillati</taxon>
        <taxon>Bacillota</taxon>
        <taxon>Bacilli</taxon>
        <taxon>Bacillales</taxon>
        <taxon>Bacillaceae</taxon>
        <taxon>Sutcliffiella</taxon>
    </lineage>
</organism>
<evidence type="ECO:0000256" key="3">
    <source>
        <dbReference type="SAM" id="MobiDB-lite"/>
    </source>
</evidence>
<dbReference type="Proteomes" id="UP000322524">
    <property type="component" value="Unassembled WGS sequence"/>
</dbReference>
<feature type="coiled-coil region" evidence="2">
    <location>
        <begin position="707"/>
        <end position="776"/>
    </location>
</feature>
<dbReference type="AlphaFoldDB" id="A0A5D4SXN7"/>
<feature type="compositionally biased region" description="Basic and acidic residues" evidence="3">
    <location>
        <begin position="937"/>
        <end position="975"/>
    </location>
</feature>
<comment type="caution">
    <text evidence="5">The sequence shown here is derived from an EMBL/GenBank/DDBJ whole genome shotgun (WGS) entry which is preliminary data.</text>
</comment>
<feature type="coiled-coil region" evidence="2">
    <location>
        <begin position="596"/>
        <end position="663"/>
    </location>
</feature>
<keyword evidence="2" id="KW-0175">Coiled coil</keyword>
<evidence type="ECO:0000313" key="5">
    <source>
        <dbReference type="EMBL" id="TYS67058.1"/>
    </source>
</evidence>
<dbReference type="Pfam" id="PF10145">
    <property type="entry name" value="PhageMin_Tail"/>
    <property type="match status" value="1"/>
</dbReference>
<protein>
    <recommendedName>
        <fullName evidence="4">Phage tail tape measure protein domain-containing protein</fullName>
    </recommendedName>
</protein>
<name>A0A5D4SXN7_9BACI</name>
<dbReference type="InterPro" id="IPR010090">
    <property type="entry name" value="Phage_tape_meas"/>
</dbReference>
<evidence type="ECO:0000313" key="6">
    <source>
        <dbReference type="Proteomes" id="UP000322524"/>
    </source>
</evidence>
<feature type="compositionally biased region" description="Basic and acidic residues" evidence="3">
    <location>
        <begin position="901"/>
        <end position="930"/>
    </location>
</feature>
<sequence>MTERIEGLSIGLSLDTLKMESGLTDLRSKMALVSSEMKANLSAFDKGDRSLDKYQTTLNGLNKKLEVQKTITESAMKSYQKMVKEHGEGSKEAEKAAKEYNNQRTYLNNLSRSIDRTTEEMKQFRKEQELSESRLVSLRKSLNQTGDALIDIGDKTKNAGQSLSMQLTAPLIGFGVAAGKTALDFDKASGEIQAELGLSEKEAKALHETAKDLWEDGFGDSIGSVSNKVAGVTKALGDLSRVDLSYVTKGLELFESRGWGDQRETLRAMKVLMEQFGMSSQEAMDYLTKGFQENLNYSDEFLDTVSEYSTYFAELGFTSDDMFAKLKSGAETGAFQLDKVGDSMKEFSVRAKDGSKTSTEAFQALGLNADKMTKEFNKGGDTAKKAFEKVLKALQETDDETVQNTVSTDLFGTQYEDLGEKAFDAMLKASNGLSNVEGSTKKASDALRDNFGTRASKVWRDFLTDMEPVGEELLDIAEDILPKVADTISDVTDAFNDLSPAGKDAALMVGGIALAAGPTLTTLGFMATGLGAITKVVSPLLGLLGAGKGLTGILGKIPGPIGLVVTSATVLTGGVALLNNAIEKSKEVNLEHADTLIDQKNKLDDLTTKYTALQEKNKLSNDELLRFRDIQSEMDLAKSAEEIAKLKDEAEELRKKSGMSNDELVEMLRLNDKIIETTPEIKQSYSDRGNAIIESKGAIEEVNNSLRESIKLELENQRIKAEETMDDDIQKRIDAQKELNKTIKERNDAELAAAETEKQIEEARVLLAENKRLEDEGAVWATEEHIRQLEIQRDLDGQAIIDAADRVIEKQKAVKEADKEINKTIELYNQMINLQLAQVGINEEGSKGLSQLDESIKKTQGKIQELNNIRDAQGGLNEQQQEELNNLREALNSYQSAKGEIRDMQGEQAEVNKRIDEGTGKARELTKEAGKGVTKQVDIDDKGGTSKLQRAAEKDARKSVSISDHGDNTRIHRDAQKSATKGIRLTLLNTLRSLISSTVSVGVNLLGIGKNAKGTRNWRGGLSWVGEEGPELLHLPRGSKVIPNEDSMSLLKKWDIPVAEKGFATGGRINTMGLYPIAEDGWPEWVIPTDPSRRTDAMKLLALAGRDISGNKRPSQLPNVGGHDNSTLNEILQATLQQNKILMGILQKESSSSGIDFTELANRIYEPMKEIMDFEEYRTSKF</sequence>
<evidence type="ECO:0000256" key="1">
    <source>
        <dbReference type="ARBA" id="ARBA00022612"/>
    </source>
</evidence>
<feature type="region of interest" description="Disordered" evidence="3">
    <location>
        <begin position="901"/>
        <end position="975"/>
    </location>
</feature>
<dbReference type="SUPFAM" id="SSF101447">
    <property type="entry name" value="Formin homology 2 domain (FH2 domain)"/>
    <property type="match status" value="1"/>
</dbReference>
<keyword evidence="1" id="KW-1188">Viral release from host cell</keyword>
<accession>A0A5D4SXN7</accession>
<dbReference type="RefSeq" id="WP_148989200.1">
    <property type="nucleotide sequence ID" value="NZ_VTEV01000006.1"/>
</dbReference>
<dbReference type="OrthoDB" id="28713at2"/>
<dbReference type="PANTHER" id="PTHR37813">
    <property type="entry name" value="FELS-2 PROPHAGE PROTEIN"/>
    <property type="match status" value="1"/>
</dbReference>
<proteinExistence type="predicted"/>